<organism evidence="2 3">
    <name type="scientific">Nonomuraea ferruginea</name>
    <dbReference type="NCBI Taxonomy" id="46174"/>
    <lineage>
        <taxon>Bacteria</taxon>
        <taxon>Bacillati</taxon>
        <taxon>Actinomycetota</taxon>
        <taxon>Actinomycetes</taxon>
        <taxon>Streptosporangiales</taxon>
        <taxon>Streptosporangiaceae</taxon>
        <taxon>Nonomuraea</taxon>
    </lineage>
</organism>
<comment type="caution">
    <text evidence="2">The sequence shown here is derived from an EMBL/GenBank/DDBJ whole genome shotgun (WGS) entry which is preliminary data.</text>
</comment>
<accession>A0ABT4SWD3</accession>
<protein>
    <submittedName>
        <fullName evidence="2">Uncharacterized protein</fullName>
    </submittedName>
</protein>
<evidence type="ECO:0000313" key="3">
    <source>
        <dbReference type="Proteomes" id="UP001212498"/>
    </source>
</evidence>
<sequence length="107" mass="11424">MAIATAAIMNPTPAMAKICITSRIGCAGDPPSIAPHDPKTASRRKEVPNTKKVRRPVIMKADGTAKERADLGLLVGGAQERFELLASCLEIGPTLRRMAANWENACL</sequence>
<dbReference type="RefSeq" id="WP_148036101.1">
    <property type="nucleotide sequence ID" value="NZ_BAABFD010000012.1"/>
</dbReference>
<dbReference type="Proteomes" id="UP001212498">
    <property type="component" value="Unassembled WGS sequence"/>
</dbReference>
<name>A0ABT4SWD3_9ACTN</name>
<feature type="region of interest" description="Disordered" evidence="1">
    <location>
        <begin position="27"/>
        <end position="52"/>
    </location>
</feature>
<reference evidence="2 3" key="1">
    <citation type="submission" date="2022-11" db="EMBL/GenBank/DDBJ databases">
        <title>Nonomuraea corallina sp. nov., a new species of the genus Nonomuraea isolated from sea side sediment in Thai sea.</title>
        <authorList>
            <person name="Ngamcharungchit C."/>
            <person name="Matsumoto A."/>
            <person name="Suriyachadkun C."/>
            <person name="Panbangred W."/>
            <person name="Inahashi Y."/>
            <person name="Intra B."/>
        </authorList>
    </citation>
    <scope>NUCLEOTIDE SEQUENCE [LARGE SCALE GENOMIC DNA]</scope>
    <source>
        <strain evidence="2 3">DSM 43553</strain>
    </source>
</reference>
<gene>
    <name evidence="2" type="ORF">OUY24_12090</name>
</gene>
<dbReference type="EMBL" id="JAPNUD010000023">
    <property type="protein sequence ID" value="MDA0641359.1"/>
    <property type="molecule type" value="Genomic_DNA"/>
</dbReference>
<feature type="compositionally biased region" description="Basic and acidic residues" evidence="1">
    <location>
        <begin position="36"/>
        <end position="49"/>
    </location>
</feature>
<keyword evidence="3" id="KW-1185">Reference proteome</keyword>
<evidence type="ECO:0000256" key="1">
    <source>
        <dbReference type="SAM" id="MobiDB-lite"/>
    </source>
</evidence>
<proteinExistence type="predicted"/>
<evidence type="ECO:0000313" key="2">
    <source>
        <dbReference type="EMBL" id="MDA0641359.1"/>
    </source>
</evidence>